<protein>
    <submittedName>
        <fullName evidence="1">Uncharacterized protein</fullName>
    </submittedName>
</protein>
<reference evidence="1" key="1">
    <citation type="submission" date="2017-07" db="EMBL/GenBank/DDBJ databases">
        <title>Leptospira spp. isolated from tropical soils.</title>
        <authorList>
            <person name="Thibeaux R."/>
            <person name="Iraola G."/>
            <person name="Ferres I."/>
            <person name="Bierque E."/>
            <person name="Girault D."/>
            <person name="Soupe-Gilbert M.-E."/>
            <person name="Picardeau M."/>
            <person name="Goarant C."/>
        </authorList>
    </citation>
    <scope>NUCLEOTIDE SEQUENCE [LARGE SCALE GENOMIC DNA]</scope>
    <source>
        <strain evidence="1">ATI7-C-A5</strain>
    </source>
</reference>
<evidence type="ECO:0000313" key="1">
    <source>
        <dbReference type="EMBL" id="PJZ92758.1"/>
    </source>
</evidence>
<accession>A0A2N0BIS3</accession>
<organism evidence="1">
    <name type="scientific">Leptospira ellisii</name>
    <dbReference type="NCBI Taxonomy" id="2023197"/>
    <lineage>
        <taxon>Bacteria</taxon>
        <taxon>Pseudomonadati</taxon>
        <taxon>Spirochaetota</taxon>
        <taxon>Spirochaetia</taxon>
        <taxon>Leptospirales</taxon>
        <taxon>Leptospiraceae</taxon>
        <taxon>Leptospira</taxon>
    </lineage>
</organism>
<name>A0A2N0B8C9_9LEPT</name>
<sequence length="70" mass="8190">MEKKFALFRKKNPAERFLSGVEFKIPYRNGGKPQILRSKTNSEQKSSISKKMERFELTYTTVLISIYISV</sequence>
<gene>
    <name evidence="1" type="ORF">CH379_11480</name>
</gene>
<proteinExistence type="predicted"/>
<dbReference type="EMBL" id="NPEF01000107">
    <property type="protein sequence ID" value="PJZ92758.1"/>
    <property type="molecule type" value="Genomic_DNA"/>
</dbReference>
<comment type="caution">
    <text evidence="1">The sequence shown here is derived from an EMBL/GenBank/DDBJ whole genome shotgun (WGS) entry which is preliminary data.</text>
</comment>
<dbReference type="AlphaFoldDB" id="A0A2N0B8C9"/>
<accession>A0A2N0B8C9</accession>